<dbReference type="Pfam" id="PF04326">
    <property type="entry name" value="SLFN_AlbA_2"/>
    <property type="match status" value="1"/>
</dbReference>
<dbReference type="InterPro" id="IPR007421">
    <property type="entry name" value="Schlafen_AlbA_2_dom"/>
</dbReference>
<feature type="non-terminal residue" evidence="2">
    <location>
        <position position="89"/>
    </location>
</feature>
<dbReference type="Gene3D" id="3.30.950.30">
    <property type="entry name" value="Schlafen, AAA domain"/>
    <property type="match status" value="1"/>
</dbReference>
<dbReference type="EMBL" id="BART01013208">
    <property type="protein sequence ID" value="GAG89305.1"/>
    <property type="molecule type" value="Genomic_DNA"/>
</dbReference>
<organism evidence="2">
    <name type="scientific">marine sediment metagenome</name>
    <dbReference type="NCBI Taxonomy" id="412755"/>
    <lineage>
        <taxon>unclassified sequences</taxon>
        <taxon>metagenomes</taxon>
        <taxon>ecological metagenomes</taxon>
    </lineage>
</organism>
<name>X1B2V2_9ZZZZ</name>
<reference evidence="2" key="1">
    <citation type="journal article" date="2014" name="Front. Microbiol.">
        <title>High frequency of phylogenetically diverse reductive dehalogenase-homologous genes in deep subseafloor sedimentary metagenomes.</title>
        <authorList>
            <person name="Kawai M."/>
            <person name="Futagami T."/>
            <person name="Toyoda A."/>
            <person name="Takaki Y."/>
            <person name="Nishi S."/>
            <person name="Hori S."/>
            <person name="Arai W."/>
            <person name="Tsubouchi T."/>
            <person name="Morono Y."/>
            <person name="Uchiyama I."/>
            <person name="Ito T."/>
            <person name="Fujiyama A."/>
            <person name="Inagaki F."/>
            <person name="Takami H."/>
        </authorList>
    </citation>
    <scope>NUCLEOTIDE SEQUENCE</scope>
    <source>
        <strain evidence="2">Expedition CK06-06</strain>
    </source>
</reference>
<dbReference type="AlphaFoldDB" id="X1B2V2"/>
<feature type="domain" description="Schlafen AlbA-2" evidence="1">
    <location>
        <begin position="28"/>
        <end position="84"/>
    </location>
</feature>
<accession>X1B2V2</accession>
<gene>
    <name evidence="2" type="ORF">S01H4_27147</name>
</gene>
<proteinExistence type="predicted"/>
<dbReference type="InterPro" id="IPR038461">
    <property type="entry name" value="Schlafen_AlbA_2_dom_sf"/>
</dbReference>
<comment type="caution">
    <text evidence="2">The sequence shown here is derived from an EMBL/GenBank/DDBJ whole genome shotgun (WGS) entry which is preliminary data.</text>
</comment>
<sequence length="89" mass="10184">MSNKYHLPLNEDVNLEHINDLITKKIREDDTIDYKQQTPKDISKAVCGFLNTFGGHIVLGIEEEKELPIKIIGFESEKITSLNQNIKDT</sequence>
<protein>
    <recommendedName>
        <fullName evidence="1">Schlafen AlbA-2 domain-containing protein</fullName>
    </recommendedName>
</protein>
<evidence type="ECO:0000313" key="2">
    <source>
        <dbReference type="EMBL" id="GAG89305.1"/>
    </source>
</evidence>
<evidence type="ECO:0000259" key="1">
    <source>
        <dbReference type="Pfam" id="PF04326"/>
    </source>
</evidence>